<reference evidence="8" key="1">
    <citation type="journal article" date="2022" name="Int. J. Syst. Evol. Microbiol.">
        <title>Pseudomonas aegrilactucae sp. nov. and Pseudomonas morbosilactucae sp. nov., pathogens causing bacterial rot of lettuce in Japan.</title>
        <authorList>
            <person name="Sawada H."/>
            <person name="Fujikawa T."/>
            <person name="Satou M."/>
        </authorList>
    </citation>
    <scope>NUCLEOTIDE SEQUENCE</scope>
    <source>
        <strain evidence="8">0166_1</strain>
    </source>
</reference>
<keyword evidence="3 8" id="KW-0378">Hydrolase</keyword>
<dbReference type="GO" id="GO:0006310">
    <property type="term" value="P:DNA recombination"/>
    <property type="evidence" value="ECO:0007669"/>
    <property type="project" value="InterPro"/>
</dbReference>
<keyword evidence="1 3" id="KW-0547">Nucleotide-binding</keyword>
<dbReference type="Gene3D" id="1.10.150.20">
    <property type="entry name" value="5' to 3' exonuclease, C-terminal subdomain"/>
    <property type="match status" value="1"/>
</dbReference>
<dbReference type="Pfam" id="PF18335">
    <property type="entry name" value="SH3_13"/>
    <property type="match status" value="1"/>
</dbReference>
<dbReference type="RefSeq" id="WP_259310787.1">
    <property type="nucleotide sequence ID" value="NZ_CP087164.1"/>
</dbReference>
<dbReference type="Pfam" id="PF13604">
    <property type="entry name" value="AAA_30"/>
    <property type="match status" value="1"/>
</dbReference>
<dbReference type="InterPro" id="IPR029493">
    <property type="entry name" value="RecD2-like_HHH"/>
</dbReference>
<dbReference type="InterPro" id="IPR006345">
    <property type="entry name" value="RecD2"/>
</dbReference>
<feature type="binding site" evidence="3">
    <location>
        <begin position="337"/>
        <end position="341"/>
    </location>
    <ligand>
        <name>ATP</name>
        <dbReference type="ChEBI" id="CHEBI:30616"/>
    </ligand>
</feature>
<dbReference type="Gene3D" id="2.30.30.940">
    <property type="match status" value="1"/>
</dbReference>
<dbReference type="PANTHER" id="PTHR43788:SF6">
    <property type="entry name" value="DNA HELICASE B"/>
    <property type="match status" value="1"/>
</dbReference>
<feature type="domain" description="UvrD-like helicase C-terminal" evidence="4">
    <location>
        <begin position="632"/>
        <end position="678"/>
    </location>
</feature>
<dbReference type="CDD" id="cd17933">
    <property type="entry name" value="DEXSc_RecD-like"/>
    <property type="match status" value="1"/>
</dbReference>
<organism evidence="8 9">
    <name type="scientific">Capillimicrobium parvum</name>
    <dbReference type="NCBI Taxonomy" id="2884022"/>
    <lineage>
        <taxon>Bacteria</taxon>
        <taxon>Bacillati</taxon>
        <taxon>Actinomycetota</taxon>
        <taxon>Thermoleophilia</taxon>
        <taxon>Solirubrobacterales</taxon>
        <taxon>Capillimicrobiaceae</taxon>
        <taxon>Capillimicrobium</taxon>
    </lineage>
</organism>
<dbReference type="Pfam" id="PF14490">
    <property type="entry name" value="HHH_RecD2"/>
    <property type="match status" value="1"/>
</dbReference>
<protein>
    <recommendedName>
        <fullName evidence="3">ATP-dependent RecD2 DNA helicase</fullName>
        <ecNumber evidence="3">5.6.2.3</ecNumber>
    </recommendedName>
    <alternativeName>
        <fullName evidence="3">DNA 5'-3' helicase subunit RecD2</fullName>
    </alternativeName>
</protein>
<dbReference type="GO" id="GO:0017116">
    <property type="term" value="F:single-stranded DNA helicase activity"/>
    <property type="evidence" value="ECO:0007669"/>
    <property type="project" value="TreeGrafter"/>
</dbReference>
<evidence type="ECO:0000313" key="8">
    <source>
        <dbReference type="EMBL" id="UGS36721.1"/>
    </source>
</evidence>
<dbReference type="GO" id="GO:0009338">
    <property type="term" value="C:exodeoxyribonuclease V complex"/>
    <property type="evidence" value="ECO:0007669"/>
    <property type="project" value="TreeGrafter"/>
</dbReference>
<dbReference type="InterPro" id="IPR055446">
    <property type="entry name" value="RecD2_N_OB"/>
</dbReference>
<dbReference type="Pfam" id="PF13538">
    <property type="entry name" value="UvrD_C_2"/>
    <property type="match status" value="1"/>
</dbReference>
<dbReference type="Gene3D" id="1.10.10.2220">
    <property type="match status" value="1"/>
</dbReference>
<dbReference type="InterPro" id="IPR050534">
    <property type="entry name" value="Coronavir_polyprotein_1ab"/>
</dbReference>
<dbReference type="Pfam" id="PF23139">
    <property type="entry name" value="OB_YrrC"/>
    <property type="match status" value="1"/>
</dbReference>
<evidence type="ECO:0000259" key="6">
    <source>
        <dbReference type="Pfam" id="PF18335"/>
    </source>
</evidence>
<evidence type="ECO:0000259" key="4">
    <source>
        <dbReference type="Pfam" id="PF13538"/>
    </source>
</evidence>
<name>A0A9E7C0T6_9ACTN</name>
<accession>A0A9E7C0T6</accession>
<feature type="domain" description="ATP-dependent RecD2 DNA helicase SH3" evidence="6">
    <location>
        <begin position="554"/>
        <end position="606"/>
    </location>
</feature>
<dbReference type="GO" id="GO:0003677">
    <property type="term" value="F:DNA binding"/>
    <property type="evidence" value="ECO:0007669"/>
    <property type="project" value="UniProtKB-UniRule"/>
</dbReference>
<dbReference type="InterPro" id="IPR041451">
    <property type="entry name" value="RecD2_SH13"/>
</dbReference>
<dbReference type="AlphaFoldDB" id="A0A9E7C0T6"/>
<feature type="domain" description="ATP-dependent RecD2 DNA helicase OB-fold" evidence="7">
    <location>
        <begin position="14"/>
        <end position="80"/>
    </location>
</feature>
<evidence type="ECO:0000256" key="1">
    <source>
        <dbReference type="ARBA" id="ARBA00022741"/>
    </source>
</evidence>
<dbReference type="Pfam" id="PF14520">
    <property type="entry name" value="HHH_5"/>
    <property type="match status" value="1"/>
</dbReference>
<keyword evidence="2 3" id="KW-0067">ATP-binding</keyword>
<comment type="catalytic activity">
    <reaction evidence="3">
        <text>ATP + H2O = ADP + phosphate + H(+)</text>
        <dbReference type="Rhea" id="RHEA:13065"/>
        <dbReference type="ChEBI" id="CHEBI:15377"/>
        <dbReference type="ChEBI" id="CHEBI:15378"/>
        <dbReference type="ChEBI" id="CHEBI:30616"/>
        <dbReference type="ChEBI" id="CHEBI:43474"/>
        <dbReference type="ChEBI" id="CHEBI:456216"/>
        <dbReference type="EC" id="5.6.2.3"/>
    </reaction>
</comment>
<dbReference type="Gene3D" id="3.40.50.300">
    <property type="entry name" value="P-loop containing nucleotide triphosphate hydrolases"/>
    <property type="match status" value="2"/>
</dbReference>
<dbReference type="Proteomes" id="UP001162834">
    <property type="component" value="Chromosome"/>
</dbReference>
<dbReference type="GO" id="GO:0005524">
    <property type="term" value="F:ATP binding"/>
    <property type="evidence" value="ECO:0007669"/>
    <property type="project" value="UniProtKB-UniRule"/>
</dbReference>
<dbReference type="GO" id="GO:0016787">
    <property type="term" value="F:hydrolase activity"/>
    <property type="evidence" value="ECO:0007669"/>
    <property type="project" value="UniProtKB-KW"/>
</dbReference>
<dbReference type="NCBIfam" id="TIGR01448">
    <property type="entry name" value="recD_rel"/>
    <property type="match status" value="1"/>
</dbReference>
<dbReference type="CDD" id="cd18809">
    <property type="entry name" value="SF1_C_RecD"/>
    <property type="match status" value="1"/>
</dbReference>
<sequence length="708" mass="74849">MTVPADPAPALAVEVARVRYQADDGDFAVLDAVTDDGEAVVVCGPLAHIHAGDAMEVRGTWREHPRHGRQFHVSAVRVAEPSTDAALLAVLAAVKHVGPAGAAYLLDRHGASVLDVVDADPHARLREVPGIGPIRIAPAVESWREARSLRAVRLFLDAHGVPAAAASRVLRALGADAVDVLTVDPYRLCELDGVGFATADALALALGVGPDDPRRLAAGVAHALREAESDGHCHLPAAELRARARRLLDADPAGAIEQLAAAGAVVVEGDRVADARLHRIEQRLAQRVRALLDADPAHDGPAPERPGGGAFVPTDAQWAAIQRALAGRLSILTGGPGVGKTATLRALVDVVHARRLSARLCAPTGKAARRMAEATGAEASTIHRLLGWQPGAGFVHGPEDPIPGADVLIVDEASMLDVRLAGALFGAVGDATHVVLVGDPDQLAPVGPGRVLDDLIASEEVPLTRLTEVFRQAARSLIVRAAHAINEGRPPPREIPGDVDRDFYFVARDRADEIFAEVVSLAADRLPGHLGLDPRADVQVLAPMHRGPVGIEALNDALRARLNPDGEPIPGTGLRVGDRVVQTRNDHERQLMNGEIGVIAAHDRDAAETLLATDDGRMIALPAGALETLRPAHAMSVHKAQGSSAPAVVVPIFSGHHVMLTRNLVYTALTRAERMAVFVGERRALELALRRVDARRRHTRLAELVREG</sequence>
<dbReference type="PANTHER" id="PTHR43788">
    <property type="entry name" value="DNA2/NAM7 HELICASE FAMILY MEMBER"/>
    <property type="match status" value="1"/>
</dbReference>
<evidence type="ECO:0000256" key="2">
    <source>
        <dbReference type="ARBA" id="ARBA00022840"/>
    </source>
</evidence>
<comment type="function">
    <text evidence="3">DNA-dependent ATPase and ATP-dependent 5'-3' DNA helicase. Has no activity on blunt DNA or DNA with 3'-overhangs, requires at least 10 bases of 5'-ssDNA for helicase activity.</text>
</comment>
<gene>
    <name evidence="8" type="primary">recD2_2</name>
    <name evidence="3" type="synonym">recD2</name>
    <name evidence="8" type="ORF">DSM104329_03130</name>
</gene>
<dbReference type="GO" id="GO:0043139">
    <property type="term" value="F:5'-3' DNA helicase activity"/>
    <property type="evidence" value="ECO:0007669"/>
    <property type="project" value="UniProtKB-UniRule"/>
</dbReference>
<dbReference type="HAMAP" id="MF_01488">
    <property type="entry name" value="RecD2"/>
    <property type="match status" value="1"/>
</dbReference>
<comment type="similarity">
    <text evidence="3">Belongs to the RecD family. RecD2 subfamily.</text>
</comment>
<evidence type="ECO:0000256" key="3">
    <source>
        <dbReference type="HAMAP-Rule" id="MF_01488"/>
    </source>
</evidence>
<evidence type="ECO:0000313" key="9">
    <source>
        <dbReference type="Proteomes" id="UP001162834"/>
    </source>
</evidence>
<keyword evidence="3" id="KW-0238">DNA-binding</keyword>
<feature type="domain" description="ATP-dependent RecD2 DNA helicase-like helix-hairpin-helix" evidence="5">
    <location>
        <begin position="146"/>
        <end position="233"/>
    </location>
</feature>
<dbReference type="KEGG" id="sbae:DSM104329_03130"/>
<keyword evidence="9" id="KW-1185">Reference proteome</keyword>
<dbReference type="EC" id="5.6.2.3" evidence="3"/>
<keyword evidence="3" id="KW-0413">Isomerase</keyword>
<dbReference type="EMBL" id="CP087164">
    <property type="protein sequence ID" value="UGS36721.1"/>
    <property type="molecule type" value="Genomic_DNA"/>
</dbReference>
<dbReference type="InterPro" id="IPR027785">
    <property type="entry name" value="UvrD-like_helicase_C"/>
</dbReference>
<evidence type="ECO:0000259" key="5">
    <source>
        <dbReference type="Pfam" id="PF14490"/>
    </source>
</evidence>
<keyword evidence="3 8" id="KW-0347">Helicase</keyword>
<dbReference type="InterPro" id="IPR027417">
    <property type="entry name" value="P-loop_NTPase"/>
</dbReference>
<evidence type="ECO:0000259" key="7">
    <source>
        <dbReference type="Pfam" id="PF23139"/>
    </source>
</evidence>
<proteinExistence type="inferred from homology"/>
<dbReference type="SUPFAM" id="SSF52540">
    <property type="entry name" value="P-loop containing nucleoside triphosphate hydrolases"/>
    <property type="match status" value="2"/>
</dbReference>